<accession>A0A5A7QHN7</accession>
<dbReference type="GO" id="GO:0051301">
    <property type="term" value="P:cell division"/>
    <property type="evidence" value="ECO:0007669"/>
    <property type="project" value="UniProtKB-KW"/>
</dbReference>
<dbReference type="InterPro" id="IPR046794">
    <property type="entry name" value="Apc1_MidN"/>
</dbReference>
<dbReference type="GO" id="GO:0005680">
    <property type="term" value="C:anaphase-promoting complex"/>
    <property type="evidence" value="ECO:0007669"/>
    <property type="project" value="InterPro"/>
</dbReference>
<keyword evidence="2" id="KW-0132">Cell division</keyword>
<feature type="domain" description="Anaphase-promoting complex subunit 1 beta-sandwich" evidence="9">
    <location>
        <begin position="1416"/>
        <end position="1487"/>
    </location>
</feature>
<protein>
    <submittedName>
        <fullName evidence="10">Anaphase-promoting complex subunit 1</fullName>
    </submittedName>
</protein>
<proteinExistence type="inferred from homology"/>
<keyword evidence="11" id="KW-1185">Reference proteome</keyword>
<keyword evidence="5" id="KW-0131">Cell cycle</keyword>
<evidence type="ECO:0000256" key="2">
    <source>
        <dbReference type="ARBA" id="ARBA00022618"/>
    </source>
</evidence>
<dbReference type="Proteomes" id="UP000325081">
    <property type="component" value="Unassembled WGS sequence"/>
</dbReference>
<feature type="domain" description="Anaphase-promoting complex subunit 1 C-terminal" evidence="7">
    <location>
        <begin position="1553"/>
        <end position="1721"/>
    </location>
</feature>
<dbReference type="InterPro" id="IPR041221">
    <property type="entry name" value="APC1_C"/>
</dbReference>
<dbReference type="InterPro" id="IPR048971">
    <property type="entry name" value="Apc1_3rd"/>
</dbReference>
<dbReference type="Pfam" id="PF18122">
    <property type="entry name" value="APC1_C"/>
    <property type="match status" value="1"/>
</dbReference>
<evidence type="ECO:0000259" key="9">
    <source>
        <dbReference type="Pfam" id="PF21282"/>
    </source>
</evidence>
<reference evidence="11" key="1">
    <citation type="journal article" date="2019" name="Curr. Biol.">
        <title>Genome Sequence of Striga asiatica Provides Insight into the Evolution of Plant Parasitism.</title>
        <authorList>
            <person name="Yoshida S."/>
            <person name="Kim S."/>
            <person name="Wafula E.K."/>
            <person name="Tanskanen J."/>
            <person name="Kim Y.M."/>
            <person name="Honaas L."/>
            <person name="Yang Z."/>
            <person name="Spallek T."/>
            <person name="Conn C.E."/>
            <person name="Ichihashi Y."/>
            <person name="Cheong K."/>
            <person name="Cui S."/>
            <person name="Der J.P."/>
            <person name="Gundlach H."/>
            <person name="Jiao Y."/>
            <person name="Hori C."/>
            <person name="Ishida J.K."/>
            <person name="Kasahara H."/>
            <person name="Kiba T."/>
            <person name="Kim M.S."/>
            <person name="Koo N."/>
            <person name="Laohavisit A."/>
            <person name="Lee Y.H."/>
            <person name="Lumba S."/>
            <person name="McCourt P."/>
            <person name="Mortimer J.C."/>
            <person name="Mutuku J.M."/>
            <person name="Nomura T."/>
            <person name="Sasaki-Sekimoto Y."/>
            <person name="Seto Y."/>
            <person name="Wang Y."/>
            <person name="Wakatake T."/>
            <person name="Sakakibara H."/>
            <person name="Demura T."/>
            <person name="Yamaguchi S."/>
            <person name="Yoneyama K."/>
            <person name="Manabe R.I."/>
            <person name="Nelson D.C."/>
            <person name="Schulman A.H."/>
            <person name="Timko M.P."/>
            <person name="dePamphilis C.W."/>
            <person name="Choi D."/>
            <person name="Shirasu K."/>
        </authorList>
    </citation>
    <scope>NUCLEOTIDE SEQUENCE [LARGE SCALE GENOMIC DNA]</scope>
    <source>
        <strain evidence="11">cv. UVA1</strain>
    </source>
</reference>
<dbReference type="GO" id="GO:0031145">
    <property type="term" value="P:anaphase-promoting complex-dependent catabolic process"/>
    <property type="evidence" value="ECO:0007669"/>
    <property type="project" value="TreeGrafter"/>
</dbReference>
<dbReference type="PANTHER" id="PTHR12827:SF3">
    <property type="entry name" value="ANAPHASE-PROMOTING COMPLEX SUBUNIT 1"/>
    <property type="match status" value="1"/>
</dbReference>
<dbReference type="Pfam" id="PF12859">
    <property type="entry name" value="ANAPC1"/>
    <property type="match status" value="2"/>
</dbReference>
<keyword evidence="3" id="KW-0677">Repeat</keyword>
<dbReference type="InterPro" id="IPR011989">
    <property type="entry name" value="ARM-like"/>
</dbReference>
<evidence type="ECO:0000256" key="4">
    <source>
        <dbReference type="ARBA" id="ARBA00022776"/>
    </source>
</evidence>
<dbReference type="Gene3D" id="1.25.10.10">
    <property type="entry name" value="Leucine-rich Repeat Variant"/>
    <property type="match status" value="2"/>
</dbReference>
<dbReference type="Pfam" id="PF21282">
    <property type="entry name" value="APC1_3rd"/>
    <property type="match status" value="1"/>
</dbReference>
<dbReference type="GO" id="GO:0007091">
    <property type="term" value="P:metaphase/anaphase transition of mitotic cell cycle"/>
    <property type="evidence" value="ECO:0007669"/>
    <property type="project" value="TreeGrafter"/>
</dbReference>
<feature type="domain" description="Anaphase-promoting complex subunit 1 N-terminal" evidence="6">
    <location>
        <begin position="208"/>
        <end position="451"/>
    </location>
</feature>
<feature type="domain" description="Anaphase-promoting complex subunit 1 N-terminal" evidence="6">
    <location>
        <begin position="32"/>
        <end position="151"/>
    </location>
</feature>
<dbReference type="GO" id="GO:0070979">
    <property type="term" value="P:protein K11-linked ubiquitination"/>
    <property type="evidence" value="ECO:0007669"/>
    <property type="project" value="TreeGrafter"/>
</dbReference>
<evidence type="ECO:0000259" key="7">
    <source>
        <dbReference type="Pfam" id="PF18122"/>
    </source>
</evidence>
<dbReference type="GO" id="GO:0060090">
    <property type="term" value="F:molecular adaptor activity"/>
    <property type="evidence" value="ECO:0007669"/>
    <property type="project" value="TreeGrafter"/>
</dbReference>
<evidence type="ECO:0000256" key="5">
    <source>
        <dbReference type="ARBA" id="ARBA00023306"/>
    </source>
</evidence>
<dbReference type="InterPro" id="IPR049255">
    <property type="entry name" value="Apc1_N"/>
</dbReference>
<name>A0A5A7QHN7_STRAF</name>
<evidence type="ECO:0000259" key="8">
    <source>
        <dbReference type="Pfam" id="PF20518"/>
    </source>
</evidence>
<dbReference type="Pfam" id="PF20518">
    <property type="entry name" value="Apc1_MidN"/>
    <property type="match status" value="1"/>
</dbReference>
<evidence type="ECO:0000256" key="1">
    <source>
        <dbReference type="ARBA" id="ARBA00010547"/>
    </source>
</evidence>
<dbReference type="OrthoDB" id="26401at2759"/>
<evidence type="ECO:0000313" key="11">
    <source>
        <dbReference type="Proteomes" id="UP000325081"/>
    </source>
</evidence>
<dbReference type="FunFam" id="1.25.10.10:FF:000338">
    <property type="entry name" value="Anaphase-promoting complex subunit 1"/>
    <property type="match status" value="1"/>
</dbReference>
<dbReference type="PANTHER" id="PTHR12827">
    <property type="entry name" value="MEIOTIC CHECKPOINT REGULATOR TSG24 FAMILY MEMBER"/>
    <property type="match status" value="1"/>
</dbReference>
<evidence type="ECO:0000259" key="6">
    <source>
        <dbReference type="Pfam" id="PF12859"/>
    </source>
</evidence>
<comment type="caution">
    <text evidence="10">The sequence shown here is derived from an EMBL/GenBank/DDBJ whole genome shotgun (WGS) entry which is preliminary data.</text>
</comment>
<sequence>MPCSAVRELTVLTEFKPFGLTAEALDGCKHSDDDYHYFLFDPQLALQRDEAEELDDASSLCSVRGDHELFIRGNRVIWSTGPRIHRRFTLPSKVVKVCWCRMGHLSEALLCVLQVNSLTIYGMAGEVVSVPLPHAITSIWSLPFGLLLQQAPVESLLTKRGKLNVMWEFDEKTIWTSHCVPLMVSYNKGKMQHSLWVVEVNNSNLEVANSKASNISASQMSGKHLFRRIWQGKGLQTAASKVFLAADDDATPIVCFLLQEPKKLLSLRLQSLELNSETVYDIKPEMSWSISAVAAAAVTVTRPKARVRVGQLPVSDVIALTPESTLLLYMGKICLCKYVLPSPLSKVRYFSRMEVSGTNEPVHDLKIVDLVDAVEGRINIVLDNGQKYRCTLRRSPSSSLTNDCITAMAEGLNSSLYNHFLGLLWGDDDSTYLAMANSHADAEWESFCNVITKMCQKPSKTFQSLQDSVSCSSWEFLIRSQYNHQYLKSTYPLQGSDSSDADLAGTCNQEESCYLQLLTETLDLLHAVYETLKLDNLRRRDLGLLVVLLHALAAFLDEANYLDHYKRDFPGLLKDFRPSHCLRPAKTPPSLVRWLENCLQYGCDSASICDLPLLMCKDGASIVNWARKIVSFYSLLSGADISGHRLSSGVICNIAPGSHHTREELTVLGMVGEKFGLQHLDLLPAGVSLPLRHAIDKCRESPPSNWPPAAYVLLGREDLALPHLGNPMKCAKLDFGKSKLISVSTPYMLPLHPVTIPSSVSDTLEMDVTKLEDMDFFDGSAADGMEHIFNSSTQLRYGRDLRLNEVRRLLCSARPVAIQTPANPTASDQDFQQTQLWHLAQRTTALPFGRGAFTLGTTCTLLTEALAVPKLVLAGRLPAQQNATVNLDPNIRNIQELKSWPEFHNAVASGLRLSPLQGKMSRTWILYNKPDEPNVTHAGLLLALGLHGHLRVLTITDIFQYYSQEHESTTVGLMIGLAASHRGTMQPSISKSLYVHLPSRHPSSFPELELPTLVQSAALISVGLLYEGSAHPQTMKILLIISKLGMAVKAEPSFLPLGGGTEIGRRSGGDNVLEREGYSVAAGFSLGLVALGRGEDAIGSTGTLVDRLFHYINGKELNNDSLHLFSSSADEHSRNAGQIIDGNVLNIDVTAPGAVIALALMYLKTESEMVVSRLSIPQTQFQLQYVRPDFIVLRVIARNLIMWSRIHPSEDWIKSQIPEVVRSGVKGLGDEIDDIYEMDAEAFVQAYANIVVGACISLGLRFAGTRDGNAQEVLYKYSLYFLNEIKPVSVSNGNDFPKGLSRYVDRGTLETCLHLTVLSLCVVMAGSGHLQTFRFLKFLRNRNTADGHAYFGTQMAVSLAIGFLFLGGGMWTFSTSNSSVAALLIALYPRLPTGPNDNRCHLQAFRHLYVLAAEARWIQTVDVDTGLPVYVPLEVAINETELYNETSFCEVTPCSLPERDILKSVRVCGPRYWPQVIELCPEEKGWWKSGDQHHPFNSGVIYVKRKVGACSYADDPIGSQSLLSRALHKMSALTQPNSCMSSAECTADVTVDQLVSTFSSDPSLIAFAQHFCDSSRSSKSELDFREFCLRVLFECVSKDRPTMLQVYLSLYTAVGCMVDSVLSGCCSIPTDSLALSSLKIAVAYNKALANGRLSTSGTEIVQSSFLGSLKKRVDDLINCSLNLETDFCAYAMSGKLPIDDNPGSIKSRAVFSWYLKWYDLPSPLDVRKAVEKIRNANLRPSVPLLKMVFPSSHIAAVEAIYKLCLSSRDED</sequence>
<gene>
    <name evidence="10" type="ORF">STAS_20825</name>
</gene>
<keyword evidence="4" id="KW-0498">Mitosis</keyword>
<dbReference type="EMBL" id="BKCP01006793">
    <property type="protein sequence ID" value="GER43947.1"/>
    <property type="molecule type" value="Genomic_DNA"/>
</dbReference>
<evidence type="ECO:0000313" key="10">
    <source>
        <dbReference type="EMBL" id="GER43947.1"/>
    </source>
</evidence>
<evidence type="ECO:0000256" key="3">
    <source>
        <dbReference type="ARBA" id="ARBA00022737"/>
    </source>
</evidence>
<dbReference type="InterPro" id="IPR024990">
    <property type="entry name" value="Apc1"/>
</dbReference>
<feature type="domain" description="Anaphase-promoting complex subunit 1 middle" evidence="8">
    <location>
        <begin position="468"/>
        <end position="720"/>
    </location>
</feature>
<organism evidence="10 11">
    <name type="scientific">Striga asiatica</name>
    <name type="common">Asiatic witchweed</name>
    <name type="synonym">Buchnera asiatica</name>
    <dbReference type="NCBI Taxonomy" id="4170"/>
    <lineage>
        <taxon>Eukaryota</taxon>
        <taxon>Viridiplantae</taxon>
        <taxon>Streptophyta</taxon>
        <taxon>Embryophyta</taxon>
        <taxon>Tracheophyta</taxon>
        <taxon>Spermatophyta</taxon>
        <taxon>Magnoliopsida</taxon>
        <taxon>eudicotyledons</taxon>
        <taxon>Gunneridae</taxon>
        <taxon>Pentapetalae</taxon>
        <taxon>asterids</taxon>
        <taxon>lamiids</taxon>
        <taxon>Lamiales</taxon>
        <taxon>Orobanchaceae</taxon>
        <taxon>Buchnereae</taxon>
        <taxon>Striga</taxon>
    </lineage>
</organism>
<comment type="similarity">
    <text evidence="1">Belongs to the APC1 family.</text>
</comment>